<proteinExistence type="inferred from homology"/>
<comment type="caution">
    <text evidence="4">The sequence shown here is derived from an EMBL/GenBank/DDBJ whole genome shotgun (WGS) entry which is preliminary data.</text>
</comment>
<sequence>MGNQWSQFFPPKPTFTEADVGSLDGKVVIVTGGSSGIGFELAKILYQKNAKVYIAARDEEKTRKAIDDIKAAGSSNGSLEFLLLKLDDLSSIKASADEFKAKESKLHVLWNNAGVSQPPAGSVSAQGIELQFATNCLGPFAFTQLLLPVLEATAADEATPKGSVRVVWTSSQVMELSAPTDGIIIDELRTPPKDRNRSYTNSKTGNYFLATELARRAASSSIVSVSLNPGALNTNLLKNALHLKYMAYPLLHKPRFGALTELYAGLSTDISLENNGSYIIPWGRISTGVRADLVNASRTTEEGGSGKAQEFWELCVEKTRDYM</sequence>
<dbReference type="SUPFAM" id="SSF51735">
    <property type="entry name" value="NAD(P)-binding Rossmann-fold domains"/>
    <property type="match status" value="1"/>
</dbReference>
<evidence type="ECO:0000256" key="2">
    <source>
        <dbReference type="ARBA" id="ARBA00022857"/>
    </source>
</evidence>
<evidence type="ECO:0000256" key="1">
    <source>
        <dbReference type="ARBA" id="ARBA00006484"/>
    </source>
</evidence>
<dbReference type="GO" id="GO:0016491">
    <property type="term" value="F:oxidoreductase activity"/>
    <property type="evidence" value="ECO:0007669"/>
    <property type="project" value="UniProtKB-KW"/>
</dbReference>
<dbReference type="Gene3D" id="3.40.50.720">
    <property type="entry name" value="NAD(P)-binding Rossmann-like Domain"/>
    <property type="match status" value="1"/>
</dbReference>
<dbReference type="OrthoDB" id="191139at2759"/>
<comment type="similarity">
    <text evidence="1">Belongs to the short-chain dehydrogenases/reductases (SDR) family.</text>
</comment>
<dbReference type="InterPro" id="IPR002347">
    <property type="entry name" value="SDR_fam"/>
</dbReference>
<dbReference type="PANTHER" id="PTHR24320">
    <property type="entry name" value="RETINOL DEHYDROGENASE"/>
    <property type="match status" value="1"/>
</dbReference>
<reference evidence="5" key="1">
    <citation type="journal article" date="2015" name="Genome Announc.">
        <title>Draft whole-genome sequence of the biocontrol agent Trichoderma harzianum T6776.</title>
        <authorList>
            <person name="Baroncelli R."/>
            <person name="Piaggeschi G."/>
            <person name="Fiorini L."/>
            <person name="Bertolini E."/>
            <person name="Zapparata A."/>
            <person name="Pe M.E."/>
            <person name="Sarrocco S."/>
            <person name="Vannacci G."/>
        </authorList>
    </citation>
    <scope>NUCLEOTIDE SEQUENCE [LARGE SCALE GENOMIC DNA]</scope>
    <source>
        <strain evidence="5">T6776</strain>
    </source>
</reference>
<dbReference type="PRINTS" id="PR00081">
    <property type="entry name" value="GDHRDH"/>
</dbReference>
<evidence type="ECO:0008006" key="6">
    <source>
        <dbReference type="Google" id="ProtNLM"/>
    </source>
</evidence>
<organism evidence="4 5">
    <name type="scientific">Trichoderma harzianum</name>
    <name type="common">Hypocrea lixii</name>
    <dbReference type="NCBI Taxonomy" id="5544"/>
    <lineage>
        <taxon>Eukaryota</taxon>
        <taxon>Fungi</taxon>
        <taxon>Dikarya</taxon>
        <taxon>Ascomycota</taxon>
        <taxon>Pezizomycotina</taxon>
        <taxon>Sordariomycetes</taxon>
        <taxon>Hypocreomycetidae</taxon>
        <taxon>Hypocreales</taxon>
        <taxon>Hypocreaceae</taxon>
        <taxon>Trichoderma</taxon>
    </lineage>
</organism>
<dbReference type="EMBL" id="JOKZ01000047">
    <property type="protein sequence ID" value="KKP05497.1"/>
    <property type="molecule type" value="Genomic_DNA"/>
</dbReference>
<protein>
    <recommendedName>
        <fullName evidence="6">Short-chain dehydrogenase</fullName>
    </recommendedName>
</protein>
<dbReference type="OMA" id="DGHELVW"/>
<dbReference type="AlphaFoldDB" id="A0A0F9ZZW5"/>
<dbReference type="PANTHER" id="PTHR24320:SF236">
    <property type="entry name" value="SHORT-CHAIN DEHYDROGENASE-RELATED"/>
    <property type="match status" value="1"/>
</dbReference>
<gene>
    <name evidence="4" type="ORF">THAR02_02389</name>
</gene>
<keyword evidence="3" id="KW-0560">Oxidoreductase</keyword>
<dbReference type="Pfam" id="PF00106">
    <property type="entry name" value="adh_short"/>
    <property type="match status" value="1"/>
</dbReference>
<dbReference type="Proteomes" id="UP000034112">
    <property type="component" value="Unassembled WGS sequence"/>
</dbReference>
<accession>A0A0F9ZZW5</accession>
<evidence type="ECO:0000313" key="4">
    <source>
        <dbReference type="EMBL" id="KKP05497.1"/>
    </source>
</evidence>
<keyword evidence="2" id="KW-0521">NADP</keyword>
<evidence type="ECO:0000256" key="3">
    <source>
        <dbReference type="ARBA" id="ARBA00023002"/>
    </source>
</evidence>
<name>A0A0F9ZZW5_TRIHA</name>
<dbReference type="InterPro" id="IPR036291">
    <property type="entry name" value="NAD(P)-bd_dom_sf"/>
</dbReference>
<evidence type="ECO:0000313" key="5">
    <source>
        <dbReference type="Proteomes" id="UP000034112"/>
    </source>
</evidence>